<dbReference type="Pfam" id="PF12802">
    <property type="entry name" value="MarR_2"/>
    <property type="match status" value="1"/>
</dbReference>
<keyword evidence="4" id="KW-1185">Reference proteome</keyword>
<feature type="region of interest" description="Disordered" evidence="1">
    <location>
        <begin position="140"/>
        <end position="159"/>
    </location>
</feature>
<dbReference type="InterPro" id="IPR036390">
    <property type="entry name" value="WH_DNA-bd_sf"/>
</dbReference>
<dbReference type="GO" id="GO:0006950">
    <property type="term" value="P:response to stress"/>
    <property type="evidence" value="ECO:0007669"/>
    <property type="project" value="TreeGrafter"/>
</dbReference>
<dbReference type="SMART" id="SM00347">
    <property type="entry name" value="HTH_MARR"/>
    <property type="match status" value="1"/>
</dbReference>
<evidence type="ECO:0000259" key="2">
    <source>
        <dbReference type="PROSITE" id="PS50995"/>
    </source>
</evidence>
<dbReference type="SUPFAM" id="SSF46785">
    <property type="entry name" value="Winged helix' DNA-binding domain"/>
    <property type="match status" value="1"/>
</dbReference>
<evidence type="ECO:0000313" key="4">
    <source>
        <dbReference type="Proteomes" id="UP000293995"/>
    </source>
</evidence>
<dbReference type="PANTHER" id="PTHR33164:SF43">
    <property type="entry name" value="HTH-TYPE TRANSCRIPTIONAL REPRESSOR YETL"/>
    <property type="match status" value="1"/>
</dbReference>
<dbReference type="PRINTS" id="PR00598">
    <property type="entry name" value="HTHMARR"/>
</dbReference>
<dbReference type="EMBL" id="CP035494">
    <property type="protein sequence ID" value="QAY60364.1"/>
    <property type="molecule type" value="Genomic_DNA"/>
</dbReference>
<feature type="domain" description="HTH marR-type" evidence="2">
    <location>
        <begin position="1"/>
        <end position="139"/>
    </location>
</feature>
<dbReference type="Proteomes" id="UP000293995">
    <property type="component" value="Chromosome"/>
</dbReference>
<name>A0A4P6EDZ0_9MICO</name>
<dbReference type="InterPro" id="IPR039422">
    <property type="entry name" value="MarR/SlyA-like"/>
</dbReference>
<gene>
    <name evidence="3" type="ORF">ET475_10445</name>
</gene>
<dbReference type="InterPro" id="IPR036388">
    <property type="entry name" value="WH-like_DNA-bd_sf"/>
</dbReference>
<reference evidence="3 4" key="1">
    <citation type="submission" date="2019-01" db="EMBL/GenBank/DDBJ databases">
        <title>Genome sequencing of strain DFW100M-13.</title>
        <authorList>
            <person name="Heo J."/>
            <person name="Kim S.-J."/>
            <person name="Kim J.-S."/>
            <person name="Hong S.-B."/>
            <person name="Kwon S.-W."/>
        </authorList>
    </citation>
    <scope>NUCLEOTIDE SEQUENCE [LARGE SCALE GENOMIC DNA]</scope>
    <source>
        <strain evidence="3 4">DFW100M-13</strain>
    </source>
</reference>
<proteinExistence type="predicted"/>
<dbReference type="AlphaFoldDB" id="A0A4P6EDZ0"/>
<accession>A0A4P6EDZ0</accession>
<dbReference type="PROSITE" id="PS50995">
    <property type="entry name" value="HTH_MARR_2"/>
    <property type="match status" value="1"/>
</dbReference>
<organism evidence="3 4">
    <name type="scientific">Microbacterium protaetiae</name>
    <dbReference type="NCBI Taxonomy" id="2509458"/>
    <lineage>
        <taxon>Bacteria</taxon>
        <taxon>Bacillati</taxon>
        <taxon>Actinomycetota</taxon>
        <taxon>Actinomycetes</taxon>
        <taxon>Micrococcales</taxon>
        <taxon>Microbacteriaceae</taxon>
        <taxon>Microbacterium</taxon>
    </lineage>
</organism>
<evidence type="ECO:0000256" key="1">
    <source>
        <dbReference type="SAM" id="MobiDB-lite"/>
    </source>
</evidence>
<dbReference type="KEGG" id="mprt:ET475_10445"/>
<dbReference type="PANTHER" id="PTHR33164">
    <property type="entry name" value="TRANSCRIPTIONAL REGULATOR, MARR FAMILY"/>
    <property type="match status" value="1"/>
</dbReference>
<dbReference type="OrthoDB" id="3821431at2"/>
<evidence type="ECO:0000313" key="3">
    <source>
        <dbReference type="EMBL" id="QAY60364.1"/>
    </source>
</evidence>
<sequence length="159" mass="17701">MTSHAERLTVAIRTLGFAQRGAADDWVRESGLTRQQGFTLGYIEEHQHRGVIARELSEVSGTTPAAVAGLLQGLEDRGYITRTPSPDDSRVKLLNITPEGSRLIEGFDEQMRSAQERLFSALSIDEQDQLLALLERLIHDSGVPTSPPAPRRGRDRERR</sequence>
<dbReference type="InterPro" id="IPR000835">
    <property type="entry name" value="HTH_MarR-typ"/>
</dbReference>
<protein>
    <submittedName>
        <fullName evidence="3">MarR family transcriptional regulator</fullName>
    </submittedName>
</protein>
<dbReference type="Gene3D" id="1.10.10.10">
    <property type="entry name" value="Winged helix-like DNA-binding domain superfamily/Winged helix DNA-binding domain"/>
    <property type="match status" value="1"/>
</dbReference>
<dbReference type="GO" id="GO:0003700">
    <property type="term" value="F:DNA-binding transcription factor activity"/>
    <property type="evidence" value="ECO:0007669"/>
    <property type="project" value="InterPro"/>
</dbReference>
<dbReference type="RefSeq" id="WP_129389612.1">
    <property type="nucleotide sequence ID" value="NZ_CP035494.1"/>
</dbReference>